<sequence length="80" mass="8431">MGSALAQSSVLFNNVIDGGVTYVNKQYGGLAGDQFGSIAFGNQSDFMFETLTLGLIPEAGPIACWNLETCDAYSTLRASD</sequence>
<evidence type="ECO:0000313" key="1">
    <source>
        <dbReference type="EMBL" id="ANB76422.1"/>
    </source>
</evidence>
<proteinExistence type="predicted"/>
<evidence type="ECO:0000313" key="2">
    <source>
        <dbReference type="Proteomes" id="UP000076852"/>
    </source>
</evidence>
<evidence type="ECO:0008006" key="3">
    <source>
        <dbReference type="Google" id="ProtNLM"/>
    </source>
</evidence>
<gene>
    <name evidence="1" type="ORF">AYM40_29780</name>
</gene>
<reference evidence="1 2" key="1">
    <citation type="journal article" date="2016" name="Gene">
        <title>PacBio SMRT assembly of a complex multi-replicon genome reveals chlorocatechol degradative operon in a region of genome plasticity.</title>
        <authorList>
            <person name="Ricker N."/>
            <person name="Shen S.Y."/>
            <person name="Goordial J."/>
            <person name="Jin S."/>
            <person name="Fulthorpe R.R."/>
        </authorList>
    </citation>
    <scope>NUCLEOTIDE SEQUENCE [LARGE SCALE GENOMIC DNA]</scope>
    <source>
        <strain evidence="1 2">OLGA172</strain>
    </source>
</reference>
<dbReference type="Proteomes" id="UP000076852">
    <property type="component" value="Chromosome 2"/>
</dbReference>
<accession>A0A160FTU2</accession>
<name>A0A160FTU2_9BURK</name>
<dbReference type="AlphaFoldDB" id="A0A160FTU2"/>
<organism evidence="1 2">
    <name type="scientific">Paraburkholderia phytofirmans OLGA172</name>
    <dbReference type="NCBI Taxonomy" id="1417228"/>
    <lineage>
        <taxon>Bacteria</taxon>
        <taxon>Pseudomonadati</taxon>
        <taxon>Pseudomonadota</taxon>
        <taxon>Betaproteobacteria</taxon>
        <taxon>Burkholderiales</taxon>
        <taxon>Burkholderiaceae</taxon>
        <taxon>Paraburkholderia</taxon>
    </lineage>
</organism>
<dbReference type="KEGG" id="buz:AYM40_29780"/>
<dbReference type="EMBL" id="CP014579">
    <property type="protein sequence ID" value="ANB76422.1"/>
    <property type="molecule type" value="Genomic_DNA"/>
</dbReference>
<dbReference type="SUPFAM" id="SSF56935">
    <property type="entry name" value="Porins"/>
    <property type="match status" value="1"/>
</dbReference>
<keyword evidence="2" id="KW-1185">Reference proteome</keyword>
<protein>
    <recommendedName>
        <fullName evidence="3">Porin domain-containing protein</fullName>
    </recommendedName>
</protein>